<dbReference type="STRING" id="1122204.SAMN05421781_1013"/>
<feature type="domain" description="Methyltransferase" evidence="3">
    <location>
        <begin position="37"/>
        <end position="131"/>
    </location>
</feature>
<dbReference type="PANTHER" id="PTHR43861:SF1">
    <property type="entry name" value="TRANS-ACONITATE 2-METHYLTRANSFERASE"/>
    <property type="match status" value="1"/>
</dbReference>
<keyword evidence="5" id="KW-1185">Reference proteome</keyword>
<dbReference type="InterPro" id="IPR029063">
    <property type="entry name" value="SAM-dependent_MTases_sf"/>
</dbReference>
<evidence type="ECO:0000259" key="3">
    <source>
        <dbReference type="Pfam" id="PF13649"/>
    </source>
</evidence>
<gene>
    <name evidence="4" type="ORF">SAMN05421781_1013</name>
</gene>
<name>A0A1H2S398_9BACI</name>
<dbReference type="Gene3D" id="2.20.25.110">
    <property type="entry name" value="S-adenosyl-L-methionine-dependent methyltransferases"/>
    <property type="match status" value="1"/>
</dbReference>
<evidence type="ECO:0000313" key="5">
    <source>
        <dbReference type="Proteomes" id="UP000199488"/>
    </source>
</evidence>
<evidence type="ECO:0000313" key="4">
    <source>
        <dbReference type="EMBL" id="SDW26035.1"/>
    </source>
</evidence>
<accession>A0A1H2S398</accession>
<keyword evidence="1 4" id="KW-0489">Methyltransferase</keyword>
<dbReference type="AlphaFoldDB" id="A0A1H2S398"/>
<dbReference type="Proteomes" id="UP000199488">
    <property type="component" value="Unassembled WGS sequence"/>
</dbReference>
<organism evidence="4 5">
    <name type="scientific">Marinococcus luteus</name>
    <dbReference type="NCBI Taxonomy" id="1122204"/>
    <lineage>
        <taxon>Bacteria</taxon>
        <taxon>Bacillati</taxon>
        <taxon>Bacillota</taxon>
        <taxon>Bacilli</taxon>
        <taxon>Bacillales</taxon>
        <taxon>Bacillaceae</taxon>
        <taxon>Marinococcus</taxon>
    </lineage>
</organism>
<dbReference type="GO" id="GO:0032259">
    <property type="term" value="P:methylation"/>
    <property type="evidence" value="ECO:0007669"/>
    <property type="project" value="UniProtKB-KW"/>
</dbReference>
<dbReference type="Pfam" id="PF13649">
    <property type="entry name" value="Methyltransf_25"/>
    <property type="match status" value="1"/>
</dbReference>
<protein>
    <submittedName>
        <fullName evidence="4">Methyltransferase domain-containing protein</fullName>
    </submittedName>
</protein>
<evidence type="ECO:0000256" key="1">
    <source>
        <dbReference type="ARBA" id="ARBA00022603"/>
    </source>
</evidence>
<reference evidence="4 5" key="1">
    <citation type="submission" date="2016-10" db="EMBL/GenBank/DDBJ databases">
        <authorList>
            <person name="de Groot N.N."/>
        </authorList>
    </citation>
    <scope>NUCLEOTIDE SEQUENCE [LARGE SCALE GENOMIC DNA]</scope>
    <source>
        <strain evidence="4 5">DSM 23126</strain>
    </source>
</reference>
<dbReference type="EMBL" id="FNNC01000001">
    <property type="protein sequence ID" value="SDW26035.1"/>
    <property type="molecule type" value="Genomic_DNA"/>
</dbReference>
<dbReference type="InterPro" id="IPR041698">
    <property type="entry name" value="Methyltransf_25"/>
</dbReference>
<proteinExistence type="predicted"/>
<dbReference type="CDD" id="cd02440">
    <property type="entry name" value="AdoMet_MTases"/>
    <property type="match status" value="1"/>
</dbReference>
<dbReference type="OrthoDB" id="9811589at2"/>
<dbReference type="SUPFAM" id="SSF53335">
    <property type="entry name" value="S-adenosyl-L-methionine-dependent methyltransferases"/>
    <property type="match status" value="1"/>
</dbReference>
<keyword evidence="2 4" id="KW-0808">Transferase</keyword>
<evidence type="ECO:0000256" key="2">
    <source>
        <dbReference type="ARBA" id="ARBA00022679"/>
    </source>
</evidence>
<dbReference type="Gene3D" id="3.40.50.150">
    <property type="entry name" value="Vaccinia Virus protein VP39"/>
    <property type="match status" value="1"/>
</dbReference>
<sequence length="245" mass="28180">MYNGFAEVYDRLMADAPYDAWKEAVIKEAPAKSPRMLELGCGTGEIMKRLYSEGFHADGMDLSADMLAVAAEKWSTSGEKPVLFHQDMRFLDAPSMYQLIFCFCDSLNYLTAPEDVKATFAGVYNHLEAGGIFMFDVHSIHYIEDILSEVSYADNDEEISFIWDVYPSEQIWEVEHELTIFSKNADGTYTRYDEDHVQRTFAINEYKEWLEEAGFSNVRITADFTADFPDEESERIFFLAKKTDK</sequence>
<dbReference type="GO" id="GO:0008168">
    <property type="term" value="F:methyltransferase activity"/>
    <property type="evidence" value="ECO:0007669"/>
    <property type="project" value="UniProtKB-KW"/>
</dbReference>
<dbReference type="PANTHER" id="PTHR43861">
    <property type="entry name" value="TRANS-ACONITATE 2-METHYLTRANSFERASE-RELATED"/>
    <property type="match status" value="1"/>
</dbReference>